<dbReference type="InterPro" id="IPR050245">
    <property type="entry name" value="PrsA_foldase"/>
</dbReference>
<dbReference type="Pfam" id="PF13624">
    <property type="entry name" value="SurA_N_3"/>
    <property type="match status" value="1"/>
</dbReference>
<evidence type="ECO:0000256" key="2">
    <source>
        <dbReference type="ARBA" id="ARBA00013194"/>
    </source>
</evidence>
<dbReference type="SUPFAM" id="SSF54534">
    <property type="entry name" value="FKBP-like"/>
    <property type="match status" value="1"/>
</dbReference>
<dbReference type="AlphaFoldDB" id="A0A7S7LUU2"/>
<reference evidence="10 11" key="1">
    <citation type="submission" date="2020-05" db="EMBL/GenBank/DDBJ databases">
        <title>Sulfurimonas marisnigri, sp. nov., and Sulfurimonas baltica, sp. nov., manganese oxide reducing chemolithoautotrophs of the class Epsilonproteobacteria isolated from the pelagic redoxclines of the Black and Baltic Seas and emended description of the genus Sulfurimonas.</title>
        <authorList>
            <person name="Henkel J.V."/>
            <person name="Laudan C."/>
            <person name="Werner J."/>
            <person name="Neu T."/>
            <person name="Plewe S."/>
            <person name="Sproer C."/>
            <person name="Bunk B."/>
            <person name="Schulz-Vogt H.N."/>
        </authorList>
    </citation>
    <scope>NUCLEOTIDE SEQUENCE [LARGE SCALE GENOMIC DNA]</scope>
    <source>
        <strain evidence="10 11">GD2</strain>
    </source>
</reference>
<evidence type="ECO:0000256" key="1">
    <source>
        <dbReference type="ARBA" id="ARBA00000971"/>
    </source>
</evidence>
<dbReference type="PROSITE" id="PS50198">
    <property type="entry name" value="PPIC_PPIASE_2"/>
    <property type="match status" value="1"/>
</dbReference>
<evidence type="ECO:0000259" key="9">
    <source>
        <dbReference type="PROSITE" id="PS50198"/>
    </source>
</evidence>
<dbReference type="GO" id="GO:0003755">
    <property type="term" value="F:peptidyl-prolyl cis-trans isomerase activity"/>
    <property type="evidence" value="ECO:0007669"/>
    <property type="project" value="UniProtKB-KW"/>
</dbReference>
<evidence type="ECO:0000256" key="6">
    <source>
        <dbReference type="PROSITE-ProRule" id="PRU00278"/>
    </source>
</evidence>
<keyword evidence="7" id="KW-0175">Coiled coil</keyword>
<dbReference type="InterPro" id="IPR027304">
    <property type="entry name" value="Trigger_fact/SurA_dom_sf"/>
</dbReference>
<evidence type="ECO:0000256" key="3">
    <source>
        <dbReference type="ARBA" id="ARBA00022729"/>
    </source>
</evidence>
<dbReference type="Pfam" id="PF13145">
    <property type="entry name" value="Rotamase_2"/>
    <property type="match status" value="1"/>
</dbReference>
<feature type="chain" id="PRO_5033058579" description="peptidylprolyl isomerase" evidence="8">
    <location>
        <begin position="16"/>
        <end position="317"/>
    </location>
</feature>
<keyword evidence="4 6" id="KW-0697">Rotamase</keyword>
<keyword evidence="3 8" id="KW-0732">Signal</keyword>
<evidence type="ECO:0000256" key="8">
    <source>
        <dbReference type="SAM" id="SignalP"/>
    </source>
</evidence>
<organism evidence="10 11">
    <name type="scientific">Candidatus Sulfurimonas baltica</name>
    <dbReference type="NCBI Taxonomy" id="2740404"/>
    <lineage>
        <taxon>Bacteria</taxon>
        <taxon>Pseudomonadati</taxon>
        <taxon>Campylobacterota</taxon>
        <taxon>Epsilonproteobacteria</taxon>
        <taxon>Campylobacterales</taxon>
        <taxon>Sulfurimonadaceae</taxon>
        <taxon>Sulfurimonas</taxon>
    </lineage>
</organism>
<keyword evidence="5 6" id="KW-0413">Isomerase</keyword>
<evidence type="ECO:0000256" key="5">
    <source>
        <dbReference type="ARBA" id="ARBA00023235"/>
    </source>
</evidence>
<dbReference type="InterPro" id="IPR000297">
    <property type="entry name" value="PPIase_PpiC"/>
</dbReference>
<evidence type="ECO:0000256" key="7">
    <source>
        <dbReference type="SAM" id="Coils"/>
    </source>
</evidence>
<evidence type="ECO:0000256" key="4">
    <source>
        <dbReference type="ARBA" id="ARBA00023110"/>
    </source>
</evidence>
<dbReference type="EC" id="5.2.1.8" evidence="2"/>
<comment type="catalytic activity">
    <reaction evidence="1">
        <text>[protein]-peptidylproline (omega=180) = [protein]-peptidylproline (omega=0)</text>
        <dbReference type="Rhea" id="RHEA:16237"/>
        <dbReference type="Rhea" id="RHEA-COMP:10747"/>
        <dbReference type="Rhea" id="RHEA-COMP:10748"/>
        <dbReference type="ChEBI" id="CHEBI:83833"/>
        <dbReference type="ChEBI" id="CHEBI:83834"/>
        <dbReference type="EC" id="5.2.1.8"/>
    </reaction>
</comment>
<dbReference type="Proteomes" id="UP000593994">
    <property type="component" value="Chromosome"/>
</dbReference>
<dbReference type="PANTHER" id="PTHR47245">
    <property type="entry name" value="PEPTIDYLPROLYL ISOMERASE"/>
    <property type="match status" value="1"/>
</dbReference>
<sequence>MKIILLLTLSLALFAKSPLLPEASVAVVDGISISEDDLQREVNKLMPKSFLHSNVTDEKVKDLKIKAMKTLIDRALLYNYALSENLGATKEDVENQLMKMERTIKNKVKGVKDTRRFLIEGFKKNGVSFETLKLAIKKDITLDNLYKEKIKKTITNEDLKKYYEKNMYKFKEPEKRRVRLIYIRNNPSAKNGKEDARLKAKEAMKKIQDGADFGDIAAKYSNAMSRIKGGDMGFIHKGLLEPYVEEKSFKLKKGEISEIIEMDIGFYIVKIEDMKESKQLSFNKIKDGLRRDLKVKFEDKKRTDLLERLKLKSKIIR</sequence>
<dbReference type="RefSeq" id="WP_194369452.1">
    <property type="nucleotide sequence ID" value="NZ_CP054492.1"/>
</dbReference>
<feature type="domain" description="PpiC" evidence="9">
    <location>
        <begin position="173"/>
        <end position="273"/>
    </location>
</feature>
<accession>A0A7S7LUU2</accession>
<proteinExistence type="predicted"/>
<feature type="signal peptide" evidence="8">
    <location>
        <begin position="1"/>
        <end position="15"/>
    </location>
</feature>
<protein>
    <recommendedName>
        <fullName evidence="2">peptidylprolyl isomerase</fullName>
        <ecNumber evidence="2">5.2.1.8</ecNumber>
    </recommendedName>
</protein>
<dbReference type="PANTHER" id="PTHR47245:SF1">
    <property type="entry name" value="FOLDASE PROTEIN PRSA"/>
    <property type="match status" value="1"/>
</dbReference>
<dbReference type="Gene3D" id="3.10.50.40">
    <property type="match status" value="1"/>
</dbReference>
<dbReference type="Gene3D" id="1.10.4030.10">
    <property type="entry name" value="Porin chaperone SurA, peptide-binding domain"/>
    <property type="match status" value="1"/>
</dbReference>
<dbReference type="KEGG" id="sbal:HUE88_12345"/>
<gene>
    <name evidence="10" type="ORF">HUE88_12345</name>
</gene>
<feature type="coiled-coil region" evidence="7">
    <location>
        <begin position="83"/>
        <end position="110"/>
    </location>
</feature>
<evidence type="ECO:0000313" key="10">
    <source>
        <dbReference type="EMBL" id="QOY51871.1"/>
    </source>
</evidence>
<name>A0A7S7LUU2_9BACT</name>
<dbReference type="InterPro" id="IPR046357">
    <property type="entry name" value="PPIase_dom_sf"/>
</dbReference>
<dbReference type="SUPFAM" id="SSF109998">
    <property type="entry name" value="Triger factor/SurA peptide-binding domain-like"/>
    <property type="match status" value="1"/>
</dbReference>
<keyword evidence="11" id="KW-1185">Reference proteome</keyword>
<dbReference type="EMBL" id="CP054492">
    <property type="protein sequence ID" value="QOY51871.1"/>
    <property type="molecule type" value="Genomic_DNA"/>
</dbReference>
<evidence type="ECO:0000313" key="11">
    <source>
        <dbReference type="Proteomes" id="UP000593994"/>
    </source>
</evidence>